<gene>
    <name evidence="2" type="ORF">Aru02nite_02160</name>
</gene>
<proteinExistence type="predicted"/>
<reference evidence="2" key="1">
    <citation type="submission" date="2021-01" db="EMBL/GenBank/DDBJ databases">
        <title>Whole genome shotgun sequence of Actinocatenispora rupis NBRC 107355.</title>
        <authorList>
            <person name="Komaki H."/>
            <person name="Tamura T."/>
        </authorList>
    </citation>
    <scope>NUCLEOTIDE SEQUENCE</scope>
    <source>
        <strain evidence="2">NBRC 107355</strain>
    </source>
</reference>
<feature type="transmembrane region" description="Helical" evidence="1">
    <location>
        <begin position="59"/>
        <end position="81"/>
    </location>
</feature>
<feature type="transmembrane region" description="Helical" evidence="1">
    <location>
        <begin position="20"/>
        <end position="44"/>
    </location>
</feature>
<dbReference type="Proteomes" id="UP000612808">
    <property type="component" value="Unassembled WGS sequence"/>
</dbReference>
<organism evidence="2 3">
    <name type="scientific">Actinocatenispora rupis</name>
    <dbReference type="NCBI Taxonomy" id="519421"/>
    <lineage>
        <taxon>Bacteria</taxon>
        <taxon>Bacillati</taxon>
        <taxon>Actinomycetota</taxon>
        <taxon>Actinomycetes</taxon>
        <taxon>Micromonosporales</taxon>
        <taxon>Micromonosporaceae</taxon>
        <taxon>Actinocatenispora</taxon>
    </lineage>
</organism>
<keyword evidence="3" id="KW-1185">Reference proteome</keyword>
<evidence type="ECO:0000256" key="1">
    <source>
        <dbReference type="SAM" id="Phobius"/>
    </source>
</evidence>
<keyword evidence="1" id="KW-0472">Membrane</keyword>
<keyword evidence="1" id="KW-0812">Transmembrane</keyword>
<sequence length="146" mass="15528">MMHPIPRYRFGARRSAPFPVHLTAFVMYLAGLATALAGAAVWAAGQGTTGTAEGLPPELVAAGTAGAVVLLVDAVCWWLLARFLQQGRRWARVLVLALSGLALLALAGRAYWSGPGLPTLAPLALPVAFLVLLNTTPSRTFFRQHR</sequence>
<comment type="caution">
    <text evidence="2">The sequence shown here is derived from an EMBL/GenBank/DDBJ whole genome shotgun (WGS) entry which is preliminary data.</text>
</comment>
<evidence type="ECO:0000313" key="2">
    <source>
        <dbReference type="EMBL" id="GID09327.1"/>
    </source>
</evidence>
<feature type="transmembrane region" description="Helical" evidence="1">
    <location>
        <begin position="118"/>
        <end position="136"/>
    </location>
</feature>
<accession>A0A8J3J375</accession>
<dbReference type="AlphaFoldDB" id="A0A8J3J375"/>
<dbReference type="EMBL" id="BOMB01000001">
    <property type="protein sequence ID" value="GID09327.1"/>
    <property type="molecule type" value="Genomic_DNA"/>
</dbReference>
<evidence type="ECO:0000313" key="3">
    <source>
        <dbReference type="Proteomes" id="UP000612808"/>
    </source>
</evidence>
<feature type="transmembrane region" description="Helical" evidence="1">
    <location>
        <begin position="93"/>
        <end position="112"/>
    </location>
</feature>
<protein>
    <submittedName>
        <fullName evidence="2">Uncharacterized protein</fullName>
    </submittedName>
</protein>
<dbReference type="RefSeq" id="WP_203654112.1">
    <property type="nucleotide sequence ID" value="NZ_BAAAZM010000016.1"/>
</dbReference>
<keyword evidence="1" id="KW-1133">Transmembrane helix</keyword>
<name>A0A8J3J375_9ACTN</name>